<feature type="domain" description="Activator of Hsp90 ATPase homologue 1/2-like C-terminal" evidence="2">
    <location>
        <begin position="92"/>
        <end position="205"/>
    </location>
</feature>
<evidence type="ECO:0000259" key="2">
    <source>
        <dbReference type="Pfam" id="PF08327"/>
    </source>
</evidence>
<accession>A0A809R5E9</accession>
<dbReference type="CDD" id="cd07814">
    <property type="entry name" value="SRPBCC_CalC_Aha1-like"/>
    <property type="match status" value="1"/>
</dbReference>
<dbReference type="Gene3D" id="3.30.530.20">
    <property type="match status" value="1"/>
</dbReference>
<name>A0A809R5E9_9BACT</name>
<dbReference type="Proteomes" id="UP000662873">
    <property type="component" value="Chromosome"/>
</dbReference>
<reference evidence="3" key="1">
    <citation type="journal article" name="DNA Res.">
        <title>The physiological potential of anammox bacteria as revealed by their core genome structure.</title>
        <authorList>
            <person name="Okubo T."/>
            <person name="Toyoda A."/>
            <person name="Fukuhara K."/>
            <person name="Uchiyama I."/>
            <person name="Harigaya Y."/>
            <person name="Kuroiwa M."/>
            <person name="Suzuki T."/>
            <person name="Murakami Y."/>
            <person name="Suwa Y."/>
            <person name="Takami H."/>
        </authorList>
    </citation>
    <scope>NUCLEOTIDE SEQUENCE</scope>
    <source>
        <strain evidence="3">317325-2</strain>
    </source>
</reference>
<dbReference type="InterPro" id="IPR023393">
    <property type="entry name" value="START-like_dom_sf"/>
</dbReference>
<evidence type="ECO:0000313" key="3">
    <source>
        <dbReference type="EMBL" id="BBO22813.1"/>
    </source>
</evidence>
<organism evidence="3 4">
    <name type="scientific">Candidatus Nitrosymbiomonas proteolyticus</name>
    <dbReference type="NCBI Taxonomy" id="2608984"/>
    <lineage>
        <taxon>Bacteria</taxon>
        <taxon>Bacillati</taxon>
        <taxon>Armatimonadota</taxon>
        <taxon>Armatimonadota incertae sedis</taxon>
        <taxon>Candidatus Nitrosymbiomonas</taxon>
    </lineage>
</organism>
<comment type="similarity">
    <text evidence="1">Belongs to the AHA1 family.</text>
</comment>
<dbReference type="InterPro" id="IPR025629">
    <property type="entry name" value="DUF4287"/>
</dbReference>
<dbReference type="AlphaFoldDB" id="A0A809R5E9"/>
<evidence type="ECO:0000256" key="1">
    <source>
        <dbReference type="ARBA" id="ARBA00006817"/>
    </source>
</evidence>
<evidence type="ECO:0000313" key="4">
    <source>
        <dbReference type="Proteomes" id="UP000662873"/>
    </source>
</evidence>
<gene>
    <name evidence="3" type="ORF">NPRO_04080</name>
</gene>
<proteinExistence type="inferred from homology"/>
<dbReference type="Pfam" id="PF14117">
    <property type="entry name" value="DUF4287"/>
    <property type="match status" value="1"/>
</dbReference>
<protein>
    <recommendedName>
        <fullName evidence="2">Activator of Hsp90 ATPase homologue 1/2-like C-terminal domain-containing protein</fullName>
    </recommendedName>
</protein>
<dbReference type="KEGG" id="npy:NPRO_04080"/>
<dbReference type="EMBL" id="AP021858">
    <property type="protein sequence ID" value="BBO22813.1"/>
    <property type="molecule type" value="Genomic_DNA"/>
</dbReference>
<dbReference type="Pfam" id="PF08327">
    <property type="entry name" value="AHSA1"/>
    <property type="match status" value="1"/>
</dbReference>
<dbReference type="InterPro" id="IPR013538">
    <property type="entry name" value="ASHA1/2-like_C"/>
</dbReference>
<dbReference type="SUPFAM" id="SSF55961">
    <property type="entry name" value="Bet v1-like"/>
    <property type="match status" value="1"/>
</dbReference>
<sequence length="214" mass="23887">MAGLSSTERSFSDSAVRARTGKTWDQWFDVLDAAGAESIEHPAIARWLRSEQGVSLWWSQMITGEYEKARGRRVRNQMPDGFQISVSRTLNSPLEKAWSTLAQESDLVRWYANDAAIDFRKGGAWGSPNSGSGVLTTLNPLKNFILKWEQAALTPGSVVEFSLTPKGDGRCVATLQHRKIALEEEASELRDQWSRRLDSLREYLETGQGVPVEG</sequence>